<dbReference type="Pfam" id="PF00005">
    <property type="entry name" value="ABC_tran"/>
    <property type="match status" value="1"/>
</dbReference>
<evidence type="ECO:0000259" key="10">
    <source>
        <dbReference type="PROSITE" id="PS50893"/>
    </source>
</evidence>
<dbReference type="PROSITE" id="PS50893">
    <property type="entry name" value="ABC_TRANSPORTER_2"/>
    <property type="match status" value="1"/>
</dbReference>
<dbReference type="GO" id="GO:0005524">
    <property type="term" value="F:ATP binding"/>
    <property type="evidence" value="ECO:0007669"/>
    <property type="project" value="UniProtKB-KW"/>
</dbReference>
<evidence type="ECO:0000256" key="5">
    <source>
        <dbReference type="ARBA" id="ARBA00022519"/>
    </source>
</evidence>
<comment type="similarity">
    <text evidence="2">Belongs to the ABC transporter superfamily.</text>
</comment>
<dbReference type="InterPro" id="IPR013563">
    <property type="entry name" value="Oligopep_ABC_C"/>
</dbReference>
<keyword evidence="6" id="KW-0547">Nucleotide-binding</keyword>
<evidence type="ECO:0000256" key="1">
    <source>
        <dbReference type="ARBA" id="ARBA00004202"/>
    </source>
</evidence>
<organism evidence="11 12">
    <name type="scientific">Brevibacillus reuszeri</name>
    <dbReference type="NCBI Taxonomy" id="54915"/>
    <lineage>
        <taxon>Bacteria</taxon>
        <taxon>Bacillati</taxon>
        <taxon>Bacillota</taxon>
        <taxon>Bacilli</taxon>
        <taxon>Bacillales</taxon>
        <taxon>Paenibacillaceae</taxon>
        <taxon>Brevibacillus</taxon>
    </lineage>
</organism>
<name>A0ABQ0TRY8_9BACL</name>
<dbReference type="RefSeq" id="WP_049738488.1">
    <property type="nucleotide sequence ID" value="NZ_BJON01000016.1"/>
</dbReference>
<evidence type="ECO:0000256" key="3">
    <source>
        <dbReference type="ARBA" id="ARBA00022448"/>
    </source>
</evidence>
<sequence length="327" mass="36344">MGETVENILEIKNLHVHYVTEDIVVKAVNGVNLEIKKGDSLGIVGETGAGKTTTALSIIQLIPDPPGIIVDGEILYKGKNLIHNTEKENKQLRGNGISMIFQDSMTALNPIMRVGEQLTEAVMTHKKVGKKEAKRQVIELLETVGVKADRYSDYPHQFSGGMKQRVLITMALLCNPELLIADEPTTALDVTIQAQVLELMKQLREQYSMSLILISHDLGVVAQTCNRVAIMYAGEIVEIGTVQEVYTNPKHPYTMGLFESIPKLEEDKELLYQIEGSMANPAALPTGCFFHPRCKYKEDICETISPAWQGEAHLCKCHFQVRDEVKA</sequence>
<dbReference type="SUPFAM" id="SSF52540">
    <property type="entry name" value="P-loop containing nucleoside triphosphate hydrolases"/>
    <property type="match status" value="1"/>
</dbReference>
<gene>
    <name evidence="11" type="ORF">BRE01_42870</name>
</gene>
<keyword evidence="12" id="KW-1185">Reference proteome</keyword>
<protein>
    <submittedName>
        <fullName evidence="11">Dipeptide/oligopeptide/nickel ABC transporter ATP-binding protein</fullName>
    </submittedName>
</protein>
<evidence type="ECO:0000256" key="4">
    <source>
        <dbReference type="ARBA" id="ARBA00022475"/>
    </source>
</evidence>
<dbReference type="SMART" id="SM00382">
    <property type="entry name" value="AAA"/>
    <property type="match status" value="1"/>
</dbReference>
<dbReference type="CDD" id="cd03257">
    <property type="entry name" value="ABC_NikE_OppD_transporters"/>
    <property type="match status" value="1"/>
</dbReference>
<dbReference type="Proteomes" id="UP000319578">
    <property type="component" value="Unassembled WGS sequence"/>
</dbReference>
<evidence type="ECO:0000256" key="7">
    <source>
        <dbReference type="ARBA" id="ARBA00022840"/>
    </source>
</evidence>
<dbReference type="PANTHER" id="PTHR43297">
    <property type="entry name" value="OLIGOPEPTIDE TRANSPORT ATP-BINDING PROTEIN APPD"/>
    <property type="match status" value="1"/>
</dbReference>
<keyword evidence="8" id="KW-1278">Translocase</keyword>
<keyword evidence="5" id="KW-0997">Cell inner membrane</keyword>
<keyword evidence="3" id="KW-0813">Transport</keyword>
<evidence type="ECO:0000256" key="8">
    <source>
        <dbReference type="ARBA" id="ARBA00022967"/>
    </source>
</evidence>
<proteinExistence type="inferred from homology"/>
<dbReference type="InterPro" id="IPR003593">
    <property type="entry name" value="AAA+_ATPase"/>
</dbReference>
<feature type="domain" description="ABC transporter" evidence="10">
    <location>
        <begin position="11"/>
        <end position="258"/>
    </location>
</feature>
<evidence type="ECO:0000256" key="2">
    <source>
        <dbReference type="ARBA" id="ARBA00005417"/>
    </source>
</evidence>
<evidence type="ECO:0000313" key="12">
    <source>
        <dbReference type="Proteomes" id="UP000319578"/>
    </source>
</evidence>
<dbReference type="PANTHER" id="PTHR43297:SF14">
    <property type="entry name" value="ATPASE AAA-TYPE CORE DOMAIN-CONTAINING PROTEIN"/>
    <property type="match status" value="1"/>
</dbReference>
<accession>A0ABQ0TRY8</accession>
<comment type="caution">
    <text evidence="11">The sequence shown here is derived from an EMBL/GenBank/DDBJ whole genome shotgun (WGS) entry which is preliminary data.</text>
</comment>
<evidence type="ECO:0000256" key="6">
    <source>
        <dbReference type="ARBA" id="ARBA00022741"/>
    </source>
</evidence>
<dbReference type="InterPro" id="IPR003439">
    <property type="entry name" value="ABC_transporter-like_ATP-bd"/>
</dbReference>
<dbReference type="NCBIfam" id="TIGR01727">
    <property type="entry name" value="oligo_HPY"/>
    <property type="match status" value="1"/>
</dbReference>
<dbReference type="EMBL" id="BJON01000016">
    <property type="protein sequence ID" value="GED70585.1"/>
    <property type="molecule type" value="Genomic_DNA"/>
</dbReference>
<reference evidence="11 12" key="1">
    <citation type="submission" date="2019-06" db="EMBL/GenBank/DDBJ databases">
        <title>Whole genome shotgun sequence of Brevibacillus reuszeri NBRC 15719.</title>
        <authorList>
            <person name="Hosoyama A."/>
            <person name="Uohara A."/>
            <person name="Ohji S."/>
            <person name="Ichikawa N."/>
        </authorList>
    </citation>
    <scope>NUCLEOTIDE SEQUENCE [LARGE SCALE GENOMIC DNA]</scope>
    <source>
        <strain evidence="11 12">NBRC 15719</strain>
    </source>
</reference>
<evidence type="ECO:0000256" key="9">
    <source>
        <dbReference type="ARBA" id="ARBA00023136"/>
    </source>
</evidence>
<dbReference type="Gene3D" id="3.40.50.300">
    <property type="entry name" value="P-loop containing nucleotide triphosphate hydrolases"/>
    <property type="match status" value="1"/>
</dbReference>
<comment type="subcellular location">
    <subcellularLocation>
        <location evidence="1">Cell membrane</location>
        <topology evidence="1">Peripheral membrane protein</topology>
    </subcellularLocation>
</comment>
<dbReference type="InterPro" id="IPR050388">
    <property type="entry name" value="ABC_Ni/Peptide_Import"/>
</dbReference>
<dbReference type="InterPro" id="IPR027417">
    <property type="entry name" value="P-loop_NTPase"/>
</dbReference>
<evidence type="ECO:0000313" key="11">
    <source>
        <dbReference type="EMBL" id="GED70585.1"/>
    </source>
</evidence>
<keyword evidence="7 11" id="KW-0067">ATP-binding</keyword>
<dbReference type="Pfam" id="PF08352">
    <property type="entry name" value="oligo_HPY"/>
    <property type="match status" value="1"/>
</dbReference>
<keyword evidence="9" id="KW-0472">Membrane</keyword>
<keyword evidence="4" id="KW-1003">Cell membrane</keyword>